<sequence length="66" mass="7771">MTALSEREVAPEEIVAKAYKALAKHLEVHERQIADIEARRRRLRDDFDRVKSVRVRQVEDAEVLEE</sequence>
<evidence type="ECO:0000313" key="2">
    <source>
        <dbReference type="EMBL" id="OSQ44330.1"/>
    </source>
</evidence>
<name>A0A1X4NCK8_9RHOB</name>
<dbReference type="STRING" id="1123756.MGEO_19145"/>
<dbReference type="Proteomes" id="UP000193926">
    <property type="component" value="Unassembled WGS sequence"/>
</dbReference>
<feature type="coiled-coil region" evidence="1">
    <location>
        <begin position="19"/>
        <end position="46"/>
    </location>
</feature>
<dbReference type="AlphaFoldDB" id="A0A1X4NCK8"/>
<evidence type="ECO:0000256" key="1">
    <source>
        <dbReference type="SAM" id="Coils"/>
    </source>
</evidence>
<reference evidence="2 3" key="1">
    <citation type="submission" date="2014-03" db="EMBL/GenBank/DDBJ databases">
        <title>The draft genome sequence of Marivita geojedonensis KCTC 23882.</title>
        <authorList>
            <person name="Lai Q."/>
            <person name="Shao Z."/>
        </authorList>
    </citation>
    <scope>NUCLEOTIDE SEQUENCE [LARGE SCALE GENOMIC DNA]</scope>
    <source>
        <strain evidence="2 3">DPG-138</strain>
    </source>
</reference>
<keyword evidence="1" id="KW-0175">Coiled coil</keyword>
<protein>
    <submittedName>
        <fullName evidence="2">Uncharacterized protein</fullName>
    </submittedName>
</protein>
<proteinExistence type="predicted"/>
<keyword evidence="3" id="KW-1185">Reference proteome</keyword>
<gene>
    <name evidence="2" type="ORF">MGEO_19145</name>
</gene>
<evidence type="ECO:0000313" key="3">
    <source>
        <dbReference type="Proteomes" id="UP000193926"/>
    </source>
</evidence>
<accession>A0A1X4NCK8</accession>
<organism evidence="2 3">
    <name type="scientific">Marivita geojedonensis</name>
    <dbReference type="NCBI Taxonomy" id="1123756"/>
    <lineage>
        <taxon>Bacteria</taxon>
        <taxon>Pseudomonadati</taxon>
        <taxon>Pseudomonadota</taxon>
        <taxon>Alphaproteobacteria</taxon>
        <taxon>Rhodobacterales</taxon>
        <taxon>Roseobacteraceae</taxon>
        <taxon>Marivita</taxon>
    </lineage>
</organism>
<dbReference type="EMBL" id="JFKC01000031">
    <property type="protein sequence ID" value="OSQ44330.1"/>
    <property type="molecule type" value="Genomic_DNA"/>
</dbReference>
<comment type="caution">
    <text evidence="2">The sequence shown here is derived from an EMBL/GenBank/DDBJ whole genome shotgun (WGS) entry which is preliminary data.</text>
</comment>